<dbReference type="GO" id="GO:0031071">
    <property type="term" value="F:cysteine desulfurase activity"/>
    <property type="evidence" value="ECO:0007669"/>
    <property type="project" value="UniProtKB-UniRule"/>
</dbReference>
<comment type="function">
    <text evidence="2 8">Catalyzes the removal of elemental sulfur and selenium atoms from L-cysteine, L-cystine, L-selenocysteine, and L-selenocystine to produce L-alanine.</text>
</comment>
<evidence type="ECO:0000259" key="9">
    <source>
        <dbReference type="Pfam" id="PF00266"/>
    </source>
</evidence>
<evidence type="ECO:0000256" key="7">
    <source>
        <dbReference type="RuleBase" id="RU004504"/>
    </source>
</evidence>
<dbReference type="SUPFAM" id="SSF53383">
    <property type="entry name" value="PLP-dependent transferases"/>
    <property type="match status" value="1"/>
</dbReference>
<evidence type="ECO:0000256" key="5">
    <source>
        <dbReference type="ARBA" id="ARBA00022898"/>
    </source>
</evidence>
<comment type="similarity">
    <text evidence="3 8">Belongs to the class-V pyridoxal-phosphate-dependent aminotransferase family. Csd subfamily.</text>
</comment>
<organism evidence="10 11">
    <name type="scientific">Fluoribacter dumoffii</name>
    <dbReference type="NCBI Taxonomy" id="463"/>
    <lineage>
        <taxon>Bacteria</taxon>
        <taxon>Pseudomonadati</taxon>
        <taxon>Pseudomonadota</taxon>
        <taxon>Gammaproteobacteria</taxon>
        <taxon>Legionellales</taxon>
        <taxon>Legionellaceae</taxon>
        <taxon>Fluoribacter</taxon>
    </lineage>
</organism>
<evidence type="ECO:0000256" key="4">
    <source>
        <dbReference type="ARBA" id="ARBA00022679"/>
    </source>
</evidence>
<dbReference type="InterPro" id="IPR000192">
    <property type="entry name" value="Aminotrans_V_dom"/>
</dbReference>
<dbReference type="InterPro" id="IPR015421">
    <property type="entry name" value="PyrdxlP-dep_Trfase_major"/>
</dbReference>
<evidence type="ECO:0000256" key="8">
    <source>
        <dbReference type="RuleBase" id="RU004506"/>
    </source>
</evidence>
<dbReference type="STRING" id="1094715.GCA_000236165_02703"/>
<dbReference type="RefSeq" id="WP_010652537.1">
    <property type="nucleotide sequence ID" value="NZ_JAPHOO010000002.1"/>
</dbReference>
<dbReference type="Gene3D" id="3.40.640.10">
    <property type="entry name" value="Type I PLP-dependent aspartate aminotransferase-like (Major domain)"/>
    <property type="match status" value="1"/>
</dbReference>
<evidence type="ECO:0000256" key="3">
    <source>
        <dbReference type="ARBA" id="ARBA00010447"/>
    </source>
</evidence>
<reference evidence="10 11" key="1">
    <citation type="submission" date="2018-06" db="EMBL/GenBank/DDBJ databases">
        <authorList>
            <consortium name="Pathogen Informatics"/>
            <person name="Doyle S."/>
        </authorList>
    </citation>
    <scope>NUCLEOTIDE SEQUENCE [LARGE SCALE GENOMIC DNA]</scope>
    <source>
        <strain evidence="10 11">NCTC11370</strain>
    </source>
</reference>
<dbReference type="GeneID" id="93293614"/>
<keyword evidence="4 8" id="KW-0808">Transferase</keyword>
<dbReference type="OrthoDB" id="9808002at2"/>
<comment type="cofactor">
    <cofactor evidence="1 7">
        <name>pyridoxal 5'-phosphate</name>
        <dbReference type="ChEBI" id="CHEBI:597326"/>
    </cofactor>
</comment>
<keyword evidence="5 8" id="KW-0663">Pyridoxal phosphate</keyword>
<keyword evidence="11" id="KW-1185">Reference proteome</keyword>
<dbReference type="PIRSF" id="PIRSF005572">
    <property type="entry name" value="NifS"/>
    <property type="match status" value="1"/>
</dbReference>
<dbReference type="GO" id="GO:0006534">
    <property type="term" value="P:cysteine metabolic process"/>
    <property type="evidence" value="ECO:0007669"/>
    <property type="project" value="UniProtKB-UniRule"/>
</dbReference>
<dbReference type="Pfam" id="PF00266">
    <property type="entry name" value="Aminotran_5"/>
    <property type="match status" value="1"/>
</dbReference>
<proteinExistence type="inferred from homology"/>
<evidence type="ECO:0000256" key="6">
    <source>
        <dbReference type="ARBA" id="ARBA00050776"/>
    </source>
</evidence>
<dbReference type="CDD" id="cd06453">
    <property type="entry name" value="SufS_like"/>
    <property type="match status" value="1"/>
</dbReference>
<name>A0A377G697_9GAMM</name>
<dbReference type="InterPro" id="IPR015424">
    <property type="entry name" value="PyrdxlP-dep_Trfase"/>
</dbReference>
<feature type="domain" description="Aminotransferase class V" evidence="9">
    <location>
        <begin position="26"/>
        <end position="393"/>
    </location>
</feature>
<dbReference type="AlphaFoldDB" id="A0A377G697"/>
<dbReference type="PROSITE" id="PS00595">
    <property type="entry name" value="AA_TRANSFER_CLASS_5"/>
    <property type="match status" value="1"/>
</dbReference>
<accession>A0A377G697</accession>
<dbReference type="GO" id="GO:0030170">
    <property type="term" value="F:pyridoxal phosphate binding"/>
    <property type="evidence" value="ECO:0007669"/>
    <property type="project" value="UniProtKB-UniRule"/>
</dbReference>
<dbReference type="Proteomes" id="UP000254554">
    <property type="component" value="Unassembled WGS sequence"/>
</dbReference>
<dbReference type="EMBL" id="UGGT01000001">
    <property type="protein sequence ID" value="STO20325.1"/>
    <property type="molecule type" value="Genomic_DNA"/>
</dbReference>
<evidence type="ECO:0000256" key="1">
    <source>
        <dbReference type="ARBA" id="ARBA00001933"/>
    </source>
</evidence>
<evidence type="ECO:0000313" key="11">
    <source>
        <dbReference type="Proteomes" id="UP000254554"/>
    </source>
</evidence>
<dbReference type="PANTHER" id="PTHR43586">
    <property type="entry name" value="CYSTEINE DESULFURASE"/>
    <property type="match status" value="1"/>
</dbReference>
<dbReference type="InterPro" id="IPR010970">
    <property type="entry name" value="Cys_dSase_SufS"/>
</dbReference>
<protein>
    <recommendedName>
        <fullName evidence="8">Cysteine desulfurase</fullName>
        <ecNumber evidence="8">2.8.1.7</ecNumber>
    </recommendedName>
</protein>
<dbReference type="EC" id="2.8.1.7" evidence="8"/>
<sequence>MDTLDIHAIRKEFPVLNQKINDFDLIYFDNAATTHKPKAVIEAISHYYEHDNSNIHRGVHTLSVRATEHFEAARSKVKRFINANSPNECIFVRGTTEAINLVAQSLVAPRILPDEEILITHMEHHSNIVPWQMVCKKTGAKLQVAPISLDGEILLEEFASKLNKNTKFVAITHASNALGTINPVKEMIKMAHEYGAEVLLDGAQASPHLPVDVQDLGCDFYAFSGHKLYGPTGIGILWGKEELLNAMSPYQGGGEMINYVTLESAEYAPLPHKFEAGTPNIAGVIGLGVAIDYLESLDREAVIHYETELLEYATAGIRSVGGFNIIGTAKNKVPVVSFVHGTIHAHDIGTILDSEGIAIRSGHHCAMPLMDFYNVAATSRISLSFYNTKEEIDLCIKALHRVKEVFA</sequence>
<dbReference type="InterPro" id="IPR020578">
    <property type="entry name" value="Aminotrans_V_PyrdxlP_BS"/>
</dbReference>
<evidence type="ECO:0000256" key="2">
    <source>
        <dbReference type="ARBA" id="ARBA00002824"/>
    </source>
</evidence>
<comment type="catalytic activity">
    <reaction evidence="6 8">
        <text>(sulfur carrier)-H + L-cysteine = (sulfur carrier)-SH + L-alanine</text>
        <dbReference type="Rhea" id="RHEA:43892"/>
        <dbReference type="Rhea" id="RHEA-COMP:14737"/>
        <dbReference type="Rhea" id="RHEA-COMP:14739"/>
        <dbReference type="ChEBI" id="CHEBI:29917"/>
        <dbReference type="ChEBI" id="CHEBI:35235"/>
        <dbReference type="ChEBI" id="CHEBI:57972"/>
        <dbReference type="ChEBI" id="CHEBI:64428"/>
        <dbReference type="EC" id="2.8.1.7"/>
    </reaction>
</comment>
<evidence type="ECO:0000313" key="10">
    <source>
        <dbReference type="EMBL" id="STO20325.1"/>
    </source>
</evidence>
<dbReference type="InterPro" id="IPR015422">
    <property type="entry name" value="PyrdxlP-dep_Trfase_small"/>
</dbReference>
<dbReference type="NCBIfam" id="TIGR01979">
    <property type="entry name" value="sufS"/>
    <property type="match status" value="1"/>
</dbReference>
<gene>
    <name evidence="10" type="primary">sufS</name>
    <name evidence="10" type="ORF">NCTC11370_00379</name>
</gene>
<dbReference type="PANTHER" id="PTHR43586:SF8">
    <property type="entry name" value="CYSTEINE DESULFURASE 1, CHLOROPLASTIC"/>
    <property type="match status" value="1"/>
</dbReference>
<dbReference type="InterPro" id="IPR016454">
    <property type="entry name" value="Cysteine_dSase"/>
</dbReference>
<dbReference type="Gene3D" id="3.90.1150.10">
    <property type="entry name" value="Aspartate Aminotransferase, domain 1"/>
    <property type="match status" value="1"/>
</dbReference>